<evidence type="ECO:0000256" key="1">
    <source>
        <dbReference type="SAM" id="Coils"/>
    </source>
</evidence>
<keyword evidence="3" id="KW-1185">Reference proteome</keyword>
<name>A0A1I7X2Y4_HETBA</name>
<feature type="region of interest" description="Disordered" evidence="2">
    <location>
        <begin position="1"/>
        <end position="21"/>
    </location>
</feature>
<accession>A0A1I7X2Y4</accession>
<organism evidence="3 4">
    <name type="scientific">Heterorhabditis bacteriophora</name>
    <name type="common">Entomopathogenic nematode worm</name>
    <dbReference type="NCBI Taxonomy" id="37862"/>
    <lineage>
        <taxon>Eukaryota</taxon>
        <taxon>Metazoa</taxon>
        <taxon>Ecdysozoa</taxon>
        <taxon>Nematoda</taxon>
        <taxon>Chromadorea</taxon>
        <taxon>Rhabditida</taxon>
        <taxon>Rhabditina</taxon>
        <taxon>Rhabditomorpha</taxon>
        <taxon>Strongyloidea</taxon>
        <taxon>Heterorhabditidae</taxon>
        <taxon>Heterorhabditis</taxon>
    </lineage>
</organism>
<dbReference type="InterPro" id="IPR052709">
    <property type="entry name" value="Transposase-MT_Hybrid"/>
</dbReference>
<dbReference type="WBParaSite" id="Hba_11828">
    <property type="protein sequence ID" value="Hba_11828"/>
    <property type="gene ID" value="Hba_11828"/>
</dbReference>
<keyword evidence="1" id="KW-0175">Coiled coil</keyword>
<dbReference type="PANTHER" id="PTHR46060:SF1">
    <property type="entry name" value="MARINER MOS1 TRANSPOSASE-LIKE PROTEIN"/>
    <property type="match status" value="1"/>
</dbReference>
<dbReference type="InterPro" id="IPR036397">
    <property type="entry name" value="RNaseH_sf"/>
</dbReference>
<protein>
    <submittedName>
        <fullName evidence="4">Mariner Mos1 transposase</fullName>
    </submittedName>
</protein>
<proteinExistence type="predicted"/>
<dbReference type="PANTHER" id="PTHR46060">
    <property type="entry name" value="MARINER MOS1 TRANSPOSASE-LIKE PROTEIN"/>
    <property type="match status" value="1"/>
</dbReference>
<evidence type="ECO:0000313" key="3">
    <source>
        <dbReference type="Proteomes" id="UP000095283"/>
    </source>
</evidence>
<dbReference type="Proteomes" id="UP000095283">
    <property type="component" value="Unplaced"/>
</dbReference>
<dbReference type="Gene3D" id="3.30.420.10">
    <property type="entry name" value="Ribonuclease H-like superfamily/Ribonuclease H"/>
    <property type="match status" value="1"/>
</dbReference>
<dbReference type="Pfam" id="PF01359">
    <property type="entry name" value="Transposase_1"/>
    <property type="match status" value="1"/>
</dbReference>
<evidence type="ECO:0000313" key="4">
    <source>
        <dbReference type="WBParaSite" id="Hba_11828"/>
    </source>
</evidence>
<reference evidence="4" key="1">
    <citation type="submission" date="2016-11" db="UniProtKB">
        <authorList>
            <consortium name="WormBaseParasite"/>
        </authorList>
    </citation>
    <scope>IDENTIFICATION</scope>
</reference>
<dbReference type="GO" id="GO:0003676">
    <property type="term" value="F:nucleic acid binding"/>
    <property type="evidence" value="ECO:0007669"/>
    <property type="project" value="InterPro"/>
</dbReference>
<sequence length="262" mass="30198">MRRHRTANNINGKAKHPRQKSPSVHLVGYEGVLFYELLQQGETVTAGRYGRQLIDFFDAVEQKRLFYGQGSQKVILLDDNARPHVALSTQQTISNLGWEVFPHAENSPDLAPSNYHLFRSTQNCLAEQRFRDAAEKLANELEIEKQKTDELLCELMPASVADSLRQGKMIEASKFLIYNHDMLIWLSVDHAIIRQIEIRKVGIMNPKASFCEIFYGFFDCERGRLQLRHKNFSEIFEDCEITLNVLIEKRQKRLSVTGASEK</sequence>
<feature type="coiled-coil region" evidence="1">
    <location>
        <begin position="127"/>
        <end position="154"/>
    </location>
</feature>
<evidence type="ECO:0000256" key="2">
    <source>
        <dbReference type="SAM" id="MobiDB-lite"/>
    </source>
</evidence>
<dbReference type="InterPro" id="IPR001888">
    <property type="entry name" value="Transposase_1"/>
</dbReference>
<dbReference type="AlphaFoldDB" id="A0A1I7X2Y4"/>